<reference evidence="9" key="1">
    <citation type="submission" date="2020-07" db="EMBL/GenBank/DDBJ databases">
        <title>Huge and variable diversity of episymbiotic CPR bacteria and DPANN archaea in groundwater ecosystems.</title>
        <authorList>
            <person name="He C.Y."/>
            <person name="Keren R."/>
            <person name="Whittaker M."/>
            <person name="Farag I.F."/>
            <person name="Doudna J."/>
            <person name="Cate J.H.D."/>
            <person name="Banfield J.F."/>
        </authorList>
    </citation>
    <scope>NUCLEOTIDE SEQUENCE</scope>
    <source>
        <strain evidence="9">NC_groundwater_672_Ag_B-0.1um_62_36</strain>
    </source>
</reference>
<evidence type="ECO:0000259" key="8">
    <source>
        <dbReference type="Pfam" id="PF02770"/>
    </source>
</evidence>
<proteinExistence type="inferred from homology"/>
<evidence type="ECO:0000259" key="7">
    <source>
        <dbReference type="Pfam" id="PF00441"/>
    </source>
</evidence>
<keyword evidence="5 6" id="KW-0560">Oxidoreductase</keyword>
<feature type="non-terminal residue" evidence="9">
    <location>
        <position position="1"/>
    </location>
</feature>
<dbReference type="FunFam" id="1.20.140.10:FF:000001">
    <property type="entry name" value="Acyl-CoA dehydrogenase"/>
    <property type="match status" value="1"/>
</dbReference>
<evidence type="ECO:0000256" key="3">
    <source>
        <dbReference type="ARBA" id="ARBA00022630"/>
    </source>
</evidence>
<sequence length="249" mass="26995">ASVETRAVLDGDSYVRIGTKTLITHGSLADLGVVFATTDRSLGAKGISAFLVEKGTCAYTARDIKKMGMRASVLSELTFEDCRVPRENLLGKPGEGLKMALSMLNVGRCNVAFAVIGVAQACIEASIRYAQERKQFGRPIGGFQLIQELIAGMVMENDAARLLGYRAAHLLQKGVPCVKEASMAKLFATEAALRIASNAIQIHGGYGYTREFPVERYYRDIRHLTMAEGTSQIQKLMIGREVLGISAFA</sequence>
<dbReference type="Gene3D" id="1.20.140.10">
    <property type="entry name" value="Butyryl-CoA Dehydrogenase, subunit A, domain 3"/>
    <property type="match status" value="1"/>
</dbReference>
<dbReference type="PANTHER" id="PTHR43884:SF12">
    <property type="entry name" value="ISOVALERYL-COA DEHYDROGENASE, MITOCHONDRIAL-RELATED"/>
    <property type="match status" value="1"/>
</dbReference>
<dbReference type="PROSITE" id="PS00073">
    <property type="entry name" value="ACYL_COA_DH_2"/>
    <property type="match status" value="1"/>
</dbReference>
<dbReference type="InterPro" id="IPR009100">
    <property type="entry name" value="AcylCoA_DH/oxidase_NM_dom_sf"/>
</dbReference>
<evidence type="ECO:0000256" key="4">
    <source>
        <dbReference type="ARBA" id="ARBA00022827"/>
    </source>
</evidence>
<accession>A0A932CNA7</accession>
<evidence type="ECO:0000256" key="2">
    <source>
        <dbReference type="ARBA" id="ARBA00009347"/>
    </source>
</evidence>
<evidence type="ECO:0000313" key="9">
    <source>
        <dbReference type="EMBL" id="MBI2876543.1"/>
    </source>
</evidence>
<keyword evidence="4 6" id="KW-0274">FAD</keyword>
<keyword evidence="3 6" id="KW-0285">Flavoprotein</keyword>
<comment type="cofactor">
    <cofactor evidence="1 6">
        <name>FAD</name>
        <dbReference type="ChEBI" id="CHEBI:57692"/>
    </cofactor>
</comment>
<evidence type="ECO:0000313" key="10">
    <source>
        <dbReference type="Proteomes" id="UP000769766"/>
    </source>
</evidence>
<dbReference type="InterPro" id="IPR006089">
    <property type="entry name" value="Acyl-CoA_DH_CS"/>
</dbReference>
<dbReference type="Pfam" id="PF00441">
    <property type="entry name" value="Acyl-CoA_dh_1"/>
    <property type="match status" value="1"/>
</dbReference>
<organism evidence="9 10">
    <name type="scientific">Tectimicrobiota bacterium</name>
    <dbReference type="NCBI Taxonomy" id="2528274"/>
    <lineage>
        <taxon>Bacteria</taxon>
        <taxon>Pseudomonadati</taxon>
        <taxon>Nitrospinota/Tectimicrobiota group</taxon>
        <taxon>Candidatus Tectimicrobiota</taxon>
    </lineage>
</organism>
<dbReference type="InterPro" id="IPR036250">
    <property type="entry name" value="AcylCo_DH-like_C"/>
</dbReference>
<protein>
    <submittedName>
        <fullName evidence="9">Acyl-CoA dehydrogenase family protein</fullName>
    </submittedName>
</protein>
<dbReference type="InterPro" id="IPR009075">
    <property type="entry name" value="AcylCo_DH/oxidase_C"/>
</dbReference>
<dbReference type="Gene3D" id="2.40.110.10">
    <property type="entry name" value="Butyryl-CoA Dehydrogenase, subunit A, domain 2"/>
    <property type="match status" value="1"/>
</dbReference>
<dbReference type="SUPFAM" id="SSF47203">
    <property type="entry name" value="Acyl-CoA dehydrogenase C-terminal domain-like"/>
    <property type="match status" value="1"/>
</dbReference>
<feature type="domain" description="Acyl-CoA dehydrogenase/oxidase C-terminal" evidence="7">
    <location>
        <begin position="94"/>
        <end position="242"/>
    </location>
</feature>
<evidence type="ECO:0000256" key="5">
    <source>
        <dbReference type="ARBA" id="ARBA00023002"/>
    </source>
</evidence>
<dbReference type="SUPFAM" id="SSF56645">
    <property type="entry name" value="Acyl-CoA dehydrogenase NM domain-like"/>
    <property type="match status" value="1"/>
</dbReference>
<dbReference type="AlphaFoldDB" id="A0A932CNA7"/>
<dbReference type="InterPro" id="IPR046373">
    <property type="entry name" value="Acyl-CoA_Oxase/DH_mid-dom_sf"/>
</dbReference>
<comment type="similarity">
    <text evidence="2 6">Belongs to the acyl-CoA dehydrogenase family.</text>
</comment>
<dbReference type="GO" id="GO:0003995">
    <property type="term" value="F:acyl-CoA dehydrogenase activity"/>
    <property type="evidence" value="ECO:0007669"/>
    <property type="project" value="InterPro"/>
</dbReference>
<dbReference type="InterPro" id="IPR006091">
    <property type="entry name" value="Acyl-CoA_Oxase/DH_mid-dom"/>
</dbReference>
<dbReference type="Proteomes" id="UP000769766">
    <property type="component" value="Unassembled WGS sequence"/>
</dbReference>
<dbReference type="EMBL" id="JACPRF010000202">
    <property type="protein sequence ID" value="MBI2876543.1"/>
    <property type="molecule type" value="Genomic_DNA"/>
</dbReference>
<dbReference type="Pfam" id="PF02770">
    <property type="entry name" value="Acyl-CoA_dh_M"/>
    <property type="match status" value="1"/>
</dbReference>
<gene>
    <name evidence="9" type="ORF">HYY20_06650</name>
</gene>
<comment type="caution">
    <text evidence="9">The sequence shown here is derived from an EMBL/GenBank/DDBJ whole genome shotgun (WGS) entry which is preliminary data.</text>
</comment>
<feature type="domain" description="Acyl-CoA oxidase/dehydrogenase middle" evidence="8">
    <location>
        <begin position="2"/>
        <end position="82"/>
    </location>
</feature>
<name>A0A932CNA7_UNCTE</name>
<evidence type="ECO:0000256" key="6">
    <source>
        <dbReference type="RuleBase" id="RU362125"/>
    </source>
</evidence>
<dbReference type="PANTHER" id="PTHR43884">
    <property type="entry name" value="ACYL-COA DEHYDROGENASE"/>
    <property type="match status" value="1"/>
</dbReference>
<evidence type="ECO:0000256" key="1">
    <source>
        <dbReference type="ARBA" id="ARBA00001974"/>
    </source>
</evidence>